<reference evidence="3" key="1">
    <citation type="journal article" date="2019" name="Int. J. Syst. Evol. Microbiol.">
        <title>The Global Catalogue of Microorganisms (GCM) 10K type strain sequencing project: providing services to taxonomists for standard genome sequencing and annotation.</title>
        <authorList>
            <consortium name="The Broad Institute Genomics Platform"/>
            <consortium name="The Broad Institute Genome Sequencing Center for Infectious Disease"/>
            <person name="Wu L."/>
            <person name="Ma J."/>
        </authorList>
    </citation>
    <scope>NUCLEOTIDE SEQUENCE [LARGE SCALE GENOMIC DNA]</scope>
    <source>
        <strain evidence="3">NBRC 111368</strain>
    </source>
</reference>
<dbReference type="Pfam" id="PF00903">
    <property type="entry name" value="Glyoxalase"/>
    <property type="match status" value="1"/>
</dbReference>
<accession>A0ABW1YXV6</accession>
<feature type="domain" description="VOC" evidence="1">
    <location>
        <begin position="4"/>
        <end position="125"/>
    </location>
</feature>
<gene>
    <name evidence="2" type="ORF">ACFQAU_10685</name>
</gene>
<name>A0ABW1YXV6_9RHOB</name>
<dbReference type="InterPro" id="IPR029068">
    <property type="entry name" value="Glyas_Bleomycin-R_OHBP_Dase"/>
</dbReference>
<sequence length="126" mass="13928">MPAQLEHANFTVSDPAATANWMREVFGWHLRWEGDAMAGGHTKHVGTEAHYVALYNPGNAGTLTNTSYETIGALNHIAVVVDDLDATEKTVLAQGFTTGNHADYEPGRRFYFHDADGIEYEVVQYD</sequence>
<comment type="caution">
    <text evidence="2">The sequence shown here is derived from an EMBL/GenBank/DDBJ whole genome shotgun (WGS) entry which is preliminary data.</text>
</comment>
<evidence type="ECO:0000313" key="3">
    <source>
        <dbReference type="Proteomes" id="UP001596403"/>
    </source>
</evidence>
<proteinExistence type="predicted"/>
<dbReference type="PROSITE" id="PS51819">
    <property type="entry name" value="VOC"/>
    <property type="match status" value="1"/>
</dbReference>
<dbReference type="RefSeq" id="WP_132444261.1">
    <property type="nucleotide sequence ID" value="NZ_JBHSWA010000001.1"/>
</dbReference>
<dbReference type="Proteomes" id="UP001596403">
    <property type="component" value="Unassembled WGS sequence"/>
</dbReference>
<dbReference type="InterPro" id="IPR037523">
    <property type="entry name" value="VOC_core"/>
</dbReference>
<organism evidence="2 3">
    <name type="scientific">Sulfitobacter profundi</name>
    <dbReference type="NCBI Taxonomy" id="2679961"/>
    <lineage>
        <taxon>Bacteria</taxon>
        <taxon>Pseudomonadati</taxon>
        <taxon>Pseudomonadota</taxon>
        <taxon>Alphaproteobacteria</taxon>
        <taxon>Rhodobacterales</taxon>
        <taxon>Roseobacteraceae</taxon>
        <taxon>Sulfitobacter</taxon>
    </lineage>
</organism>
<protein>
    <submittedName>
        <fullName evidence="2">VOC family protein</fullName>
    </submittedName>
</protein>
<dbReference type="EMBL" id="JBHSWA010000001">
    <property type="protein sequence ID" value="MFC6642100.1"/>
    <property type="molecule type" value="Genomic_DNA"/>
</dbReference>
<evidence type="ECO:0000313" key="2">
    <source>
        <dbReference type="EMBL" id="MFC6642100.1"/>
    </source>
</evidence>
<evidence type="ECO:0000259" key="1">
    <source>
        <dbReference type="PROSITE" id="PS51819"/>
    </source>
</evidence>
<dbReference type="CDD" id="cd06587">
    <property type="entry name" value="VOC"/>
    <property type="match status" value="1"/>
</dbReference>
<keyword evidence="3" id="KW-1185">Reference proteome</keyword>
<dbReference type="Gene3D" id="3.10.180.10">
    <property type="entry name" value="2,3-Dihydroxybiphenyl 1,2-Dioxygenase, domain 1"/>
    <property type="match status" value="1"/>
</dbReference>
<dbReference type="SUPFAM" id="SSF54593">
    <property type="entry name" value="Glyoxalase/Bleomycin resistance protein/Dihydroxybiphenyl dioxygenase"/>
    <property type="match status" value="1"/>
</dbReference>
<dbReference type="InterPro" id="IPR004360">
    <property type="entry name" value="Glyas_Fos-R_dOase_dom"/>
</dbReference>